<gene>
    <name evidence="4 8" type="primary">grpE</name>
    <name evidence="8" type="ORF">ASQ42_07325</name>
    <name evidence="7" type="ORF">SACS_0195</name>
</gene>
<feature type="region of interest" description="Disordered" evidence="6">
    <location>
        <begin position="1"/>
        <end position="55"/>
    </location>
</feature>
<dbReference type="Gene3D" id="3.90.20.20">
    <property type="match status" value="1"/>
</dbReference>
<keyword evidence="3 4" id="KW-0143">Chaperone</keyword>
<dbReference type="SUPFAM" id="SSF58014">
    <property type="entry name" value="Coiled-coil domain of nucleotide exchange factor GrpE"/>
    <property type="match status" value="1"/>
</dbReference>
<keyword evidence="2 4" id="KW-0346">Stress response</keyword>
<dbReference type="GO" id="GO:0051082">
    <property type="term" value="F:unfolded protein binding"/>
    <property type="evidence" value="ECO:0007669"/>
    <property type="project" value="TreeGrafter"/>
</dbReference>
<evidence type="ECO:0000313" key="10">
    <source>
        <dbReference type="Proteomes" id="UP000237218"/>
    </source>
</evidence>
<dbReference type="Gene3D" id="2.30.22.10">
    <property type="entry name" value="Head domain of nucleotide exchange factor GrpE"/>
    <property type="match status" value="1"/>
</dbReference>
<sequence length="212" mass="23983">MTEQTSHTDMPQTDTTQHEAQPHNTASQAEAHEAHATEEQAGTGTAEERIAALEEKLAEMEDRWKRSEADNQNLRARHKREIEDTRHYAVQKFARDVVEAAENLHRGLSALPPHEEGEDALITRLREGFEGTERSFLSILERNGITRLDPTHGPFDANLHQAMQEQEVDHLPPNHVVQAWTPTWMLKDRLLKPAMVIVSNASSTGQPPEKKD</sequence>
<dbReference type="Proteomes" id="UP000027590">
    <property type="component" value="Unassembled WGS sequence"/>
</dbReference>
<evidence type="ECO:0000313" key="7">
    <source>
        <dbReference type="EMBL" id="CDG32933.1"/>
    </source>
</evidence>
<dbReference type="OrthoDB" id="9789811at2"/>
<dbReference type="Proteomes" id="UP000237218">
    <property type="component" value="Unassembled WGS sequence"/>
</dbReference>
<protein>
    <recommendedName>
        <fullName evidence="4">Protein GrpE</fullName>
    </recommendedName>
    <alternativeName>
        <fullName evidence="4">HSP-70 cofactor</fullName>
    </alternativeName>
</protein>
<comment type="subunit">
    <text evidence="4">Homodimer.</text>
</comment>
<keyword evidence="10" id="KW-1185">Reference proteome</keyword>
<dbReference type="EMBL" id="CBLY010000002">
    <property type="protein sequence ID" value="CDG32933.1"/>
    <property type="molecule type" value="Genomic_DNA"/>
</dbReference>
<proteinExistence type="inferred from homology"/>
<comment type="subcellular location">
    <subcellularLocation>
        <location evidence="4">Cytoplasm</location>
    </subcellularLocation>
</comment>
<dbReference type="PANTHER" id="PTHR21237">
    <property type="entry name" value="GRPE PROTEIN"/>
    <property type="match status" value="1"/>
</dbReference>
<evidence type="ECO:0000256" key="2">
    <source>
        <dbReference type="ARBA" id="ARBA00023016"/>
    </source>
</evidence>
<name>A0A7U7G4E9_9PROT</name>
<dbReference type="HAMAP" id="MF_01151">
    <property type="entry name" value="GrpE"/>
    <property type="match status" value="1"/>
</dbReference>
<evidence type="ECO:0000256" key="4">
    <source>
        <dbReference type="HAMAP-Rule" id="MF_01151"/>
    </source>
</evidence>
<dbReference type="CDD" id="cd00446">
    <property type="entry name" value="GrpE"/>
    <property type="match status" value="1"/>
</dbReference>
<dbReference type="PRINTS" id="PR00773">
    <property type="entry name" value="GRPEPROTEIN"/>
</dbReference>
<feature type="compositionally biased region" description="Basic and acidic residues" evidence="6">
    <location>
        <begin position="46"/>
        <end position="55"/>
    </location>
</feature>
<dbReference type="InterPro" id="IPR000740">
    <property type="entry name" value="GrpE"/>
</dbReference>
<dbReference type="GO" id="GO:0006457">
    <property type="term" value="P:protein folding"/>
    <property type="evidence" value="ECO:0007669"/>
    <property type="project" value="InterPro"/>
</dbReference>
<evidence type="ECO:0000313" key="8">
    <source>
        <dbReference type="EMBL" id="POS62112.1"/>
    </source>
</evidence>
<organism evidence="7 9">
    <name type="scientific">Parasaccharibacter apium</name>
    <dbReference type="NCBI Taxonomy" id="1510841"/>
    <lineage>
        <taxon>Bacteria</taxon>
        <taxon>Pseudomonadati</taxon>
        <taxon>Pseudomonadota</taxon>
        <taxon>Alphaproteobacteria</taxon>
        <taxon>Acetobacterales</taxon>
        <taxon>Acetobacteraceae</taxon>
        <taxon>Parasaccharibacter</taxon>
    </lineage>
</organism>
<evidence type="ECO:0000256" key="5">
    <source>
        <dbReference type="RuleBase" id="RU004478"/>
    </source>
</evidence>
<dbReference type="AlphaFoldDB" id="A0A7U7G4E9"/>
<evidence type="ECO:0000256" key="6">
    <source>
        <dbReference type="SAM" id="MobiDB-lite"/>
    </source>
</evidence>
<evidence type="ECO:0000256" key="1">
    <source>
        <dbReference type="ARBA" id="ARBA00009054"/>
    </source>
</evidence>
<dbReference type="Pfam" id="PF01025">
    <property type="entry name" value="GrpE"/>
    <property type="match status" value="1"/>
</dbReference>
<dbReference type="PANTHER" id="PTHR21237:SF23">
    <property type="entry name" value="GRPE PROTEIN HOMOLOG, MITOCHONDRIAL"/>
    <property type="match status" value="1"/>
</dbReference>
<dbReference type="GO" id="GO:0000774">
    <property type="term" value="F:adenyl-nucleotide exchange factor activity"/>
    <property type="evidence" value="ECO:0007669"/>
    <property type="project" value="InterPro"/>
</dbReference>
<dbReference type="EMBL" id="LMYI01000011">
    <property type="protein sequence ID" value="POS62112.1"/>
    <property type="molecule type" value="Genomic_DNA"/>
</dbReference>
<reference evidence="7 9" key="2">
    <citation type="journal article" date="2014" name="PLoS ONE">
        <title>Evolution of mitochondria reconstructed from the energy metabolism of living bacteria.</title>
        <authorList>
            <person name="Degli Esposti M."/>
            <person name="Chouaia B."/>
            <person name="Comandatore F."/>
            <person name="Crotti E."/>
            <person name="Sassera D."/>
            <person name="Lievens P.M."/>
            <person name="Daffonchio D."/>
            <person name="Bandi C."/>
        </authorList>
    </citation>
    <scope>NUCLEOTIDE SEQUENCE [LARGE SCALE GENOMIC DNA]</scope>
    <source>
        <strain evidence="7">AM168</strain>
        <strain evidence="9">AM169</strain>
    </source>
</reference>
<accession>A0A7U7G4E9</accession>
<dbReference type="SUPFAM" id="SSF51064">
    <property type="entry name" value="Head domain of nucleotide exchange factor GrpE"/>
    <property type="match status" value="1"/>
</dbReference>
<reference evidence="7 9" key="1">
    <citation type="journal article" date="2014" name="Genome Biol. Evol.">
        <title>Acetic acid bacteria genomes reveal functional traits for adaptation to life in insect guts.</title>
        <authorList>
            <person name="Chouaia B."/>
            <person name="Gaiarsa S."/>
            <person name="Crotti E."/>
            <person name="Comandatore F."/>
            <person name="Degli Esposti M."/>
            <person name="Ricci I."/>
            <person name="Alma A."/>
            <person name="Favia G."/>
            <person name="Bandi C."/>
            <person name="Daffonchio D."/>
        </authorList>
    </citation>
    <scope>NUCLEOTIDE SEQUENCE [LARGE SCALE GENOMIC DNA]</scope>
    <source>
        <strain evidence="7">AM168</strain>
        <strain evidence="9">AM169</strain>
    </source>
</reference>
<keyword evidence="4" id="KW-0963">Cytoplasm</keyword>
<evidence type="ECO:0000256" key="3">
    <source>
        <dbReference type="ARBA" id="ARBA00023186"/>
    </source>
</evidence>
<comment type="similarity">
    <text evidence="1 4 5">Belongs to the GrpE family.</text>
</comment>
<dbReference type="GO" id="GO:0042803">
    <property type="term" value="F:protein homodimerization activity"/>
    <property type="evidence" value="ECO:0007669"/>
    <property type="project" value="InterPro"/>
</dbReference>
<dbReference type="RefSeq" id="WP_052348887.1">
    <property type="nucleotide sequence ID" value="NZ_CBLY010000002.1"/>
</dbReference>
<comment type="function">
    <text evidence="4">Participates actively in the response to hyperosmotic and heat shock by preventing the aggregation of stress-denatured proteins, in association with DnaK and GrpE. It is the nucleotide exchange factor for DnaK and may function as a thermosensor. Unfolded proteins bind initially to DnaJ; upon interaction with the DnaJ-bound protein, DnaK hydrolyzes its bound ATP, resulting in the formation of a stable complex. GrpE releases ADP from DnaK; ATP binding to DnaK triggers the release of the substrate protein, thus completing the reaction cycle. Several rounds of ATP-dependent interactions between DnaJ, DnaK and GrpE are required for fully efficient folding.</text>
</comment>
<comment type="caution">
    <text evidence="7">The sequence shown here is derived from an EMBL/GenBank/DDBJ whole genome shotgun (WGS) entry which is preliminary data.</text>
</comment>
<dbReference type="InterPro" id="IPR013805">
    <property type="entry name" value="GrpE_CC"/>
</dbReference>
<feature type="compositionally biased region" description="Polar residues" evidence="6">
    <location>
        <begin position="1"/>
        <end position="15"/>
    </location>
</feature>
<reference evidence="8 10" key="3">
    <citation type="submission" date="2018-02" db="EMBL/GenBank/DDBJ databases">
        <title>Draft genome sequences of four Parasaccharibacter apium strains isolated from honey bees.</title>
        <authorList>
            <person name="Corby-Harris V.L."/>
            <person name="Anderson K.E."/>
        </authorList>
    </citation>
    <scope>NUCLEOTIDE SEQUENCE [LARGE SCALE GENOMIC DNA]</scope>
    <source>
        <strain evidence="8 10">B8</strain>
    </source>
</reference>
<evidence type="ECO:0000313" key="9">
    <source>
        <dbReference type="Proteomes" id="UP000027590"/>
    </source>
</evidence>
<dbReference type="GO" id="GO:0051087">
    <property type="term" value="F:protein-folding chaperone binding"/>
    <property type="evidence" value="ECO:0007669"/>
    <property type="project" value="InterPro"/>
</dbReference>
<dbReference type="InterPro" id="IPR009012">
    <property type="entry name" value="GrpE_head"/>
</dbReference>
<dbReference type="GO" id="GO:0005737">
    <property type="term" value="C:cytoplasm"/>
    <property type="evidence" value="ECO:0007669"/>
    <property type="project" value="UniProtKB-SubCell"/>
</dbReference>